<keyword evidence="5" id="KW-0449">Lipoprotein</keyword>
<dbReference type="PROSITE" id="PS51257">
    <property type="entry name" value="PROKAR_LIPOPROTEIN"/>
    <property type="match status" value="1"/>
</dbReference>
<evidence type="ECO:0000256" key="1">
    <source>
        <dbReference type="ARBA" id="ARBA00022475"/>
    </source>
</evidence>
<evidence type="ECO:0000256" key="4">
    <source>
        <dbReference type="ARBA" id="ARBA00023139"/>
    </source>
</evidence>
<dbReference type="InterPro" id="IPR050490">
    <property type="entry name" value="Bact_solute-bd_prot1"/>
</dbReference>
<dbReference type="Proteomes" id="UP001418796">
    <property type="component" value="Unassembled WGS sequence"/>
</dbReference>
<dbReference type="RefSeq" id="WP_343129726.1">
    <property type="nucleotide sequence ID" value="NZ_JBCITK010000001.1"/>
</dbReference>
<proteinExistence type="predicted"/>
<dbReference type="PANTHER" id="PTHR43649:SF33">
    <property type="entry name" value="POLYGALACTURONAN_RHAMNOGALACTURONAN-BINDING PROTEIN YTCQ"/>
    <property type="match status" value="1"/>
</dbReference>
<dbReference type="EMBL" id="JBCITK010000001">
    <property type="protein sequence ID" value="MEN0642639.1"/>
    <property type="molecule type" value="Genomic_DNA"/>
</dbReference>
<accession>A0ABU9VFN6</accession>
<reference evidence="7 8" key="1">
    <citation type="submission" date="2024-03" db="EMBL/GenBank/DDBJ databases">
        <title>Bacilli Hybrid Assemblies.</title>
        <authorList>
            <person name="Kovac J."/>
        </authorList>
    </citation>
    <scope>NUCLEOTIDE SEQUENCE [LARGE SCALE GENOMIC DNA]</scope>
    <source>
        <strain evidence="7 8">FSL R7-0666</strain>
    </source>
</reference>
<gene>
    <name evidence="7" type="ORF">MKY91_05635</name>
</gene>
<keyword evidence="8" id="KW-1185">Reference proteome</keyword>
<evidence type="ECO:0000313" key="8">
    <source>
        <dbReference type="Proteomes" id="UP001418796"/>
    </source>
</evidence>
<keyword evidence="1" id="KW-1003">Cell membrane</keyword>
<evidence type="ECO:0000256" key="2">
    <source>
        <dbReference type="ARBA" id="ARBA00022729"/>
    </source>
</evidence>
<feature type="chain" id="PRO_5046631543" evidence="6">
    <location>
        <begin position="23"/>
        <end position="414"/>
    </location>
</feature>
<dbReference type="SUPFAM" id="SSF53850">
    <property type="entry name" value="Periplasmic binding protein-like II"/>
    <property type="match status" value="1"/>
</dbReference>
<keyword evidence="4" id="KW-0564">Palmitate</keyword>
<keyword evidence="3" id="KW-0472">Membrane</keyword>
<organism evidence="7 8">
    <name type="scientific">Alkalicoccobacillus gibsonii</name>
    <dbReference type="NCBI Taxonomy" id="79881"/>
    <lineage>
        <taxon>Bacteria</taxon>
        <taxon>Bacillati</taxon>
        <taxon>Bacillota</taxon>
        <taxon>Bacilli</taxon>
        <taxon>Bacillales</taxon>
        <taxon>Bacillaceae</taxon>
        <taxon>Alkalicoccobacillus</taxon>
    </lineage>
</organism>
<evidence type="ECO:0000256" key="5">
    <source>
        <dbReference type="ARBA" id="ARBA00023288"/>
    </source>
</evidence>
<evidence type="ECO:0000256" key="3">
    <source>
        <dbReference type="ARBA" id="ARBA00023136"/>
    </source>
</evidence>
<feature type="signal peptide" evidence="6">
    <location>
        <begin position="1"/>
        <end position="22"/>
    </location>
</feature>
<evidence type="ECO:0000313" key="7">
    <source>
        <dbReference type="EMBL" id="MEN0642639.1"/>
    </source>
</evidence>
<dbReference type="Gene3D" id="3.40.190.10">
    <property type="entry name" value="Periplasmic binding protein-like II"/>
    <property type="match status" value="2"/>
</dbReference>
<keyword evidence="2 6" id="KW-0732">Signal</keyword>
<evidence type="ECO:0000256" key="6">
    <source>
        <dbReference type="SAM" id="SignalP"/>
    </source>
</evidence>
<sequence>MGKKRLALTASAVALTSIVLGACSNDRASGDITLDVWAIGWEAEQLVNEGYIKAFEDENPGVKVNLQAIPWDNIYDNLLTAVASGSGPDVVQLGTSYMADFSSTGALMPLNDYVEEFPNLDPSHFFEGAVDSIMYNDDMMAVPWYVETRVLYYRTDLLAEVGYPEGPETWEELYDAATRLYDRGDGLYALTLPENDDTLPYIFAWQNGVEFETDDKGVDFSDPAFIESVDYYTRFFKEDLAPLGLGLDPMQSFVDGIQPMFFEPPFRYQQLIDNYPDFEEWDTKVMPSKENNDSVIGGSNMAVFEWTEHPDEAVAFLSYLTDRDTQIDYFKDVKVLPPRVDAWDDPALQEDKRFYRYFDQLEHSRAQPQVLNWNRINDEWKRSEQRITRAGYSVEEEIADFRSRIEPMIVTEED</sequence>
<name>A0ABU9VFN6_9BACI</name>
<comment type="caution">
    <text evidence="7">The sequence shown here is derived from an EMBL/GenBank/DDBJ whole genome shotgun (WGS) entry which is preliminary data.</text>
</comment>
<dbReference type="Pfam" id="PF01547">
    <property type="entry name" value="SBP_bac_1"/>
    <property type="match status" value="1"/>
</dbReference>
<dbReference type="InterPro" id="IPR006059">
    <property type="entry name" value="SBP"/>
</dbReference>
<dbReference type="PANTHER" id="PTHR43649">
    <property type="entry name" value="ARABINOSE-BINDING PROTEIN-RELATED"/>
    <property type="match status" value="1"/>
</dbReference>
<protein>
    <submittedName>
        <fullName evidence="7">Extracellular solute-binding protein</fullName>
    </submittedName>
</protein>